<evidence type="ECO:0000256" key="6">
    <source>
        <dbReference type="ARBA" id="ARBA00022960"/>
    </source>
</evidence>
<dbReference type="NCBIfam" id="TIGR01143">
    <property type="entry name" value="murF"/>
    <property type="match status" value="1"/>
</dbReference>
<evidence type="ECO:0000313" key="15">
    <source>
        <dbReference type="Proteomes" id="UP000217186"/>
    </source>
</evidence>
<feature type="domain" description="Mur ligase central" evidence="13">
    <location>
        <begin position="106"/>
        <end position="291"/>
    </location>
</feature>
<dbReference type="InterPro" id="IPR035911">
    <property type="entry name" value="MurE/MurF_N"/>
</dbReference>
<dbReference type="PANTHER" id="PTHR43024:SF1">
    <property type="entry name" value="UDP-N-ACETYLMURAMOYL-TRIPEPTIDE--D-ALANYL-D-ALANINE LIGASE"/>
    <property type="match status" value="1"/>
</dbReference>
<dbReference type="InterPro" id="IPR036615">
    <property type="entry name" value="Mur_ligase_C_dom_sf"/>
</dbReference>
<comment type="catalytic activity">
    <reaction evidence="10 11">
        <text>D-alanyl-D-alanine + UDP-N-acetyl-alpha-D-muramoyl-L-alanyl-gamma-D-glutamyl-meso-2,6-diaminopimelate + ATP = UDP-N-acetyl-alpha-D-muramoyl-L-alanyl-gamma-D-glutamyl-meso-2,6-diaminopimeloyl-D-alanyl-D-alanine + ADP + phosphate + H(+)</text>
        <dbReference type="Rhea" id="RHEA:28374"/>
        <dbReference type="ChEBI" id="CHEBI:15378"/>
        <dbReference type="ChEBI" id="CHEBI:30616"/>
        <dbReference type="ChEBI" id="CHEBI:43474"/>
        <dbReference type="ChEBI" id="CHEBI:57822"/>
        <dbReference type="ChEBI" id="CHEBI:61386"/>
        <dbReference type="ChEBI" id="CHEBI:83905"/>
        <dbReference type="ChEBI" id="CHEBI:456216"/>
        <dbReference type="EC" id="6.3.2.10"/>
    </reaction>
</comment>
<dbReference type="GO" id="GO:0071555">
    <property type="term" value="P:cell wall organization"/>
    <property type="evidence" value="ECO:0007669"/>
    <property type="project" value="UniProtKB-KW"/>
</dbReference>
<evidence type="ECO:0000256" key="3">
    <source>
        <dbReference type="ARBA" id="ARBA00022618"/>
    </source>
</evidence>
<keyword evidence="3 10" id="KW-0132">Cell division</keyword>
<dbReference type="KEGG" id="pvn:A7sIIA15_04255"/>
<name>A0A249KTS6_9ACTN</name>
<evidence type="ECO:0000256" key="8">
    <source>
        <dbReference type="ARBA" id="ARBA00023306"/>
    </source>
</evidence>
<keyword evidence="1 10" id="KW-0963">Cytoplasm</keyword>
<keyword evidence="7 10" id="KW-0573">Peptidoglycan synthesis</keyword>
<evidence type="ECO:0000256" key="11">
    <source>
        <dbReference type="RuleBase" id="RU004136"/>
    </source>
</evidence>
<evidence type="ECO:0000256" key="1">
    <source>
        <dbReference type="ARBA" id="ARBA00022490"/>
    </source>
</evidence>
<evidence type="ECO:0000259" key="13">
    <source>
        <dbReference type="Pfam" id="PF08245"/>
    </source>
</evidence>
<keyword evidence="6 10" id="KW-0133">Cell shape</keyword>
<comment type="similarity">
    <text evidence="10">Belongs to the MurCDEF family. MurF subfamily.</text>
</comment>
<gene>
    <name evidence="10" type="primary">murF</name>
    <name evidence="14" type="ORF">A7sIIA15_04255</name>
</gene>
<dbReference type="InterPro" id="IPR013221">
    <property type="entry name" value="Mur_ligase_cen"/>
</dbReference>
<dbReference type="UniPathway" id="UPA00219"/>
<proteinExistence type="inferred from homology"/>
<dbReference type="RefSeq" id="WP_095685940.1">
    <property type="nucleotide sequence ID" value="NZ_CP016776.1"/>
</dbReference>
<keyword evidence="8 10" id="KW-0131">Cell cycle</keyword>
<keyword evidence="2 10" id="KW-0436">Ligase</keyword>
<evidence type="ECO:0000256" key="2">
    <source>
        <dbReference type="ARBA" id="ARBA00022598"/>
    </source>
</evidence>
<dbReference type="SUPFAM" id="SSF53623">
    <property type="entry name" value="MurD-like peptide ligases, catalytic domain"/>
    <property type="match status" value="1"/>
</dbReference>
<dbReference type="EMBL" id="CP016776">
    <property type="protein sequence ID" value="ASY20079.1"/>
    <property type="molecule type" value="Genomic_DNA"/>
</dbReference>
<feature type="domain" description="Mur ligase C-terminal" evidence="12">
    <location>
        <begin position="316"/>
        <end position="435"/>
    </location>
</feature>
<dbReference type="InterPro" id="IPR004101">
    <property type="entry name" value="Mur_ligase_C"/>
</dbReference>
<dbReference type="Pfam" id="PF08245">
    <property type="entry name" value="Mur_ligase_M"/>
    <property type="match status" value="1"/>
</dbReference>
<feature type="binding site" evidence="10">
    <location>
        <begin position="108"/>
        <end position="114"/>
    </location>
    <ligand>
        <name>ATP</name>
        <dbReference type="ChEBI" id="CHEBI:30616"/>
    </ligand>
</feature>
<dbReference type="Gene3D" id="3.90.190.20">
    <property type="entry name" value="Mur ligase, C-terminal domain"/>
    <property type="match status" value="1"/>
</dbReference>
<dbReference type="InterPro" id="IPR051046">
    <property type="entry name" value="MurCDEF_CellWall_CoF430Synth"/>
</dbReference>
<sequence length="458" mass="48610">MITLTAGEIALLVGGELLCDRDLLISKAPVFDSRLATPGCFFLALKGENADGHEFAADAYRNGAMFSLTSQRIDGPCIVVKDVLEALSILAAFVRKRLDKLVVIGITGSQGKTSTKDLLTHMLGAVGPTVAPAGSFNNDLGLPITLLQCDDRTRFCILEMGARHMGDIARLCEIAKPNIGVVLTVGTAHIGEFGSREVIAQTKGELIASLDKDGIAILGTYDEFTPKMASQHQGQVILFGEKADIQVRAADIEMREGRPHFDLVTPAGRDAVGMRAVGAHQVANALAVAAVGTALALPLELIASSLSTAEISSKWRMELHESADLLIINDAYNANPESMSAAMRALVLFAQERGGSAWAFVGKMNELGQTQAPQSAAIGALAVELGIDHLVEINAPEYGEPVGAMVIHQRPTIESALDLVDYFAPGDVVLVKASRSQGFEVLAESLERAWKEKSGVDS</sequence>
<dbReference type="EC" id="6.3.2.10" evidence="10 11"/>
<keyword evidence="15" id="KW-1185">Reference proteome</keyword>
<protein>
    <recommendedName>
        <fullName evidence="10 11">UDP-N-acetylmuramoyl-tripeptide--D-alanyl-D-alanine ligase</fullName>
        <ecNumber evidence="10 11">6.3.2.10</ecNumber>
    </recommendedName>
    <alternativeName>
        <fullName evidence="10">D-alanyl-D-alanine-adding enzyme</fullName>
    </alternativeName>
</protein>
<evidence type="ECO:0000313" key="14">
    <source>
        <dbReference type="EMBL" id="ASY20079.1"/>
    </source>
</evidence>
<accession>A0A249KTS6</accession>
<keyword evidence="5 10" id="KW-0067">ATP-binding</keyword>
<reference evidence="14 15" key="1">
    <citation type="submission" date="2016-07" db="EMBL/GenBank/DDBJ databases">
        <title>High microdiversification within the ubiquitous acI lineage of Actinobacteria.</title>
        <authorList>
            <person name="Neuenschwander S.M."/>
            <person name="Salcher M."/>
            <person name="Ghai R."/>
            <person name="Pernthaler J."/>
        </authorList>
    </citation>
    <scope>NUCLEOTIDE SEQUENCE [LARGE SCALE GENOMIC DNA]</scope>
    <source>
        <strain evidence="14">MMS-IIA-15</strain>
    </source>
</reference>
<dbReference type="InterPro" id="IPR005863">
    <property type="entry name" value="UDP-N-AcMur_synth"/>
</dbReference>
<dbReference type="Pfam" id="PF02875">
    <property type="entry name" value="Mur_ligase_C"/>
    <property type="match status" value="1"/>
</dbReference>
<dbReference type="AlphaFoldDB" id="A0A249KTS6"/>
<evidence type="ECO:0000256" key="7">
    <source>
        <dbReference type="ARBA" id="ARBA00022984"/>
    </source>
</evidence>
<organism evidence="14 15">
    <name type="scientific">Candidatus Planktophila vernalis</name>
    <dbReference type="NCBI Taxonomy" id="1884907"/>
    <lineage>
        <taxon>Bacteria</taxon>
        <taxon>Bacillati</taxon>
        <taxon>Actinomycetota</taxon>
        <taxon>Actinomycetes</taxon>
        <taxon>Candidatus Nanopelagicales</taxon>
        <taxon>Candidatus Nanopelagicaceae</taxon>
        <taxon>Candidatus Planktophila</taxon>
    </lineage>
</organism>
<dbReference type="SUPFAM" id="SSF53244">
    <property type="entry name" value="MurD-like peptide ligases, peptide-binding domain"/>
    <property type="match status" value="1"/>
</dbReference>
<evidence type="ECO:0000256" key="9">
    <source>
        <dbReference type="ARBA" id="ARBA00023316"/>
    </source>
</evidence>
<dbReference type="Proteomes" id="UP000217186">
    <property type="component" value="Chromosome"/>
</dbReference>
<dbReference type="GO" id="GO:0008766">
    <property type="term" value="F:UDP-N-acetylmuramoylalanyl-D-glutamyl-2,6-diaminopimelate-D-alanyl-D-alanine ligase activity"/>
    <property type="evidence" value="ECO:0007669"/>
    <property type="project" value="RHEA"/>
</dbReference>
<dbReference type="Gene3D" id="3.40.1390.10">
    <property type="entry name" value="MurE/MurF, N-terminal domain"/>
    <property type="match status" value="1"/>
</dbReference>
<comment type="function">
    <text evidence="10 11">Involved in cell wall formation. Catalyzes the final step in the synthesis of UDP-N-acetylmuramoyl-pentapeptide, the precursor of murein.</text>
</comment>
<comment type="pathway">
    <text evidence="10 11">Cell wall biogenesis; peptidoglycan biosynthesis.</text>
</comment>
<evidence type="ECO:0000256" key="5">
    <source>
        <dbReference type="ARBA" id="ARBA00022840"/>
    </source>
</evidence>
<dbReference type="GO" id="GO:0051301">
    <property type="term" value="P:cell division"/>
    <property type="evidence" value="ECO:0007669"/>
    <property type="project" value="UniProtKB-KW"/>
</dbReference>
<dbReference type="GO" id="GO:0009252">
    <property type="term" value="P:peptidoglycan biosynthetic process"/>
    <property type="evidence" value="ECO:0007669"/>
    <property type="project" value="UniProtKB-UniRule"/>
</dbReference>
<dbReference type="GO" id="GO:0005737">
    <property type="term" value="C:cytoplasm"/>
    <property type="evidence" value="ECO:0007669"/>
    <property type="project" value="UniProtKB-SubCell"/>
</dbReference>
<dbReference type="GO" id="GO:0008360">
    <property type="term" value="P:regulation of cell shape"/>
    <property type="evidence" value="ECO:0007669"/>
    <property type="project" value="UniProtKB-KW"/>
</dbReference>
<dbReference type="Gene3D" id="3.40.1190.10">
    <property type="entry name" value="Mur-like, catalytic domain"/>
    <property type="match status" value="1"/>
</dbReference>
<dbReference type="HAMAP" id="MF_02019">
    <property type="entry name" value="MurF"/>
    <property type="match status" value="1"/>
</dbReference>
<comment type="subcellular location">
    <subcellularLocation>
        <location evidence="10 11">Cytoplasm</location>
    </subcellularLocation>
</comment>
<keyword evidence="4 10" id="KW-0547">Nucleotide-binding</keyword>
<dbReference type="InterPro" id="IPR036565">
    <property type="entry name" value="Mur-like_cat_sf"/>
</dbReference>
<dbReference type="PANTHER" id="PTHR43024">
    <property type="entry name" value="UDP-N-ACETYLMURAMOYL-TRIPEPTIDE--D-ALANYL-D-ALANINE LIGASE"/>
    <property type="match status" value="1"/>
</dbReference>
<dbReference type="OrthoDB" id="9800958at2"/>
<dbReference type="SUPFAM" id="SSF63418">
    <property type="entry name" value="MurE/MurF N-terminal domain"/>
    <property type="match status" value="1"/>
</dbReference>
<evidence type="ECO:0000256" key="4">
    <source>
        <dbReference type="ARBA" id="ARBA00022741"/>
    </source>
</evidence>
<dbReference type="GO" id="GO:0005524">
    <property type="term" value="F:ATP binding"/>
    <property type="evidence" value="ECO:0007669"/>
    <property type="project" value="UniProtKB-UniRule"/>
</dbReference>
<evidence type="ECO:0000259" key="12">
    <source>
        <dbReference type="Pfam" id="PF02875"/>
    </source>
</evidence>
<dbReference type="GO" id="GO:0047480">
    <property type="term" value="F:UDP-N-acetylmuramoyl-tripeptide-D-alanyl-D-alanine ligase activity"/>
    <property type="evidence" value="ECO:0007669"/>
    <property type="project" value="UniProtKB-UniRule"/>
</dbReference>
<keyword evidence="9 10" id="KW-0961">Cell wall biogenesis/degradation</keyword>
<evidence type="ECO:0000256" key="10">
    <source>
        <dbReference type="HAMAP-Rule" id="MF_02019"/>
    </source>
</evidence>